<dbReference type="Gene3D" id="2.160.10.10">
    <property type="entry name" value="Hexapeptide repeat proteins"/>
    <property type="match status" value="1"/>
</dbReference>
<proteinExistence type="predicted"/>
<evidence type="ECO:0000313" key="1">
    <source>
        <dbReference type="EMBL" id="MEQ3353767.1"/>
    </source>
</evidence>
<dbReference type="SUPFAM" id="SSF51161">
    <property type="entry name" value="Trimeric LpxA-like enzymes"/>
    <property type="match status" value="1"/>
</dbReference>
<dbReference type="EMBL" id="JBBNPS010000013">
    <property type="protein sequence ID" value="MEQ3353767.1"/>
    <property type="molecule type" value="Genomic_DNA"/>
</dbReference>
<reference evidence="1 2" key="1">
    <citation type="submission" date="2024-04" db="EMBL/GenBank/DDBJ databases">
        <title>Human intestinal bacterial collection.</title>
        <authorList>
            <person name="Pauvert C."/>
            <person name="Hitch T.C.A."/>
            <person name="Clavel T."/>
        </authorList>
    </citation>
    <scope>NUCLEOTIDE SEQUENCE [LARGE SCALE GENOMIC DNA]</scope>
    <source>
        <strain evidence="1 2">CLA-SR-H026</strain>
    </source>
</reference>
<accession>A0ABV1J987</accession>
<gene>
    <name evidence="1" type="ORF">AAA081_05550</name>
</gene>
<name>A0ABV1J987_9FIRM</name>
<keyword evidence="2" id="KW-1185">Reference proteome</keyword>
<evidence type="ECO:0000313" key="2">
    <source>
        <dbReference type="Proteomes" id="UP001481872"/>
    </source>
</evidence>
<dbReference type="PANTHER" id="PTHR13061">
    <property type="entry name" value="DYNACTIN SUBUNIT P25"/>
    <property type="match status" value="1"/>
</dbReference>
<protein>
    <submittedName>
        <fullName evidence="1">Uncharacterized protein</fullName>
    </submittedName>
</protein>
<sequence>MTYTEKDHVRIKAGAAVDPSAKISGTADSPAIIGEYAVVEAGAEIKGASIGAYATVKGGVSAGEGVYVGDFAILEENTRLPDGAKVPSRAVAEGDPFSIVRGLTKEELDAAKARASEGL</sequence>
<comment type="caution">
    <text evidence="1">The sequence shown here is derived from an EMBL/GenBank/DDBJ whole genome shotgun (WGS) entry which is preliminary data.</text>
</comment>
<dbReference type="InterPro" id="IPR050484">
    <property type="entry name" value="Transf_Hexapept/Carb_Anhydrase"/>
</dbReference>
<dbReference type="Proteomes" id="UP001481872">
    <property type="component" value="Unassembled WGS sequence"/>
</dbReference>
<dbReference type="RefSeq" id="WP_108831013.1">
    <property type="nucleotide sequence ID" value="NZ_JAOQJD010000010.1"/>
</dbReference>
<dbReference type="PANTHER" id="PTHR13061:SF29">
    <property type="entry name" value="GAMMA CARBONIC ANHYDRASE-LIKE 1, MITOCHONDRIAL-RELATED"/>
    <property type="match status" value="1"/>
</dbReference>
<dbReference type="InterPro" id="IPR011004">
    <property type="entry name" value="Trimer_LpxA-like_sf"/>
</dbReference>
<organism evidence="1 2">
    <name type="scientific">Aedoeadaptatus acetigenes</name>
    <dbReference type="NCBI Taxonomy" id="2981723"/>
    <lineage>
        <taxon>Bacteria</taxon>
        <taxon>Bacillati</taxon>
        <taxon>Bacillota</taxon>
        <taxon>Tissierellia</taxon>
        <taxon>Tissierellales</taxon>
        <taxon>Peptoniphilaceae</taxon>
        <taxon>Aedoeadaptatus</taxon>
    </lineage>
</organism>